<evidence type="ECO:0000313" key="5">
    <source>
        <dbReference type="Proteomes" id="UP000663880"/>
    </source>
</evidence>
<comment type="caution">
    <text evidence="4">The sequence shown here is derived from an EMBL/GenBank/DDBJ whole genome shotgun (WGS) entry which is preliminary data.</text>
</comment>
<dbReference type="OrthoDB" id="6368224at2759"/>
<evidence type="ECO:0000256" key="3">
    <source>
        <dbReference type="SAM" id="SignalP"/>
    </source>
</evidence>
<feature type="chain" id="PRO_5032651747" description="TNFR-Cys domain-containing protein" evidence="3">
    <location>
        <begin position="25"/>
        <end position="344"/>
    </location>
</feature>
<evidence type="ECO:0008006" key="6">
    <source>
        <dbReference type="Google" id="ProtNLM"/>
    </source>
</evidence>
<evidence type="ECO:0000256" key="2">
    <source>
        <dbReference type="SAM" id="Phobius"/>
    </source>
</evidence>
<keyword evidence="2" id="KW-0472">Membrane</keyword>
<keyword evidence="5" id="KW-1185">Reference proteome</keyword>
<accession>A0A821Y882</accession>
<gene>
    <name evidence="4" type="ORF">PMACD_LOCUS16083</name>
</gene>
<sequence length="344" mass="36291">MQTGVDNRALLACLASGVLYEATAQPVECLKDCDTGYFCEEGTYVCKKCIDCAELKRETLPGAPSCIQTVADCGSCLKGLLPDLGTGIGCVSSDSQPDEGLSAYVWVAVVGVALVVLFIFVGIIVVYVLRNTDTFKILASTRTSVQSPCNRNAAPATAPEAPPPPYNALYSPVRPSSPPPDNTHNESWGFVKRAGSVRLGAEGRESAGSQAARVYNNPSYVRGAHLNDLPSYDVTCSDDERDPITHDEDTMESTWTPTPQVNTSSGISNGAGGELSSLLSAARHNNLVRTPHAVTQYCAAQDSNNNRSTGDAMGGEGPASSGPSFIINVVQSINAVQQQNDVKL</sequence>
<dbReference type="Proteomes" id="UP000663880">
    <property type="component" value="Unassembled WGS sequence"/>
</dbReference>
<evidence type="ECO:0000256" key="1">
    <source>
        <dbReference type="SAM" id="MobiDB-lite"/>
    </source>
</evidence>
<feature type="region of interest" description="Disordered" evidence="1">
    <location>
        <begin position="147"/>
        <end position="168"/>
    </location>
</feature>
<dbReference type="EMBL" id="CAJOBZ010000077">
    <property type="protein sequence ID" value="CAF4954804.1"/>
    <property type="molecule type" value="Genomic_DNA"/>
</dbReference>
<proteinExistence type="predicted"/>
<reference evidence="4" key="1">
    <citation type="submission" date="2021-02" db="EMBL/GenBank/DDBJ databases">
        <authorList>
            <person name="Steward A R."/>
        </authorList>
    </citation>
    <scope>NUCLEOTIDE SEQUENCE</scope>
</reference>
<organism evidence="4 5">
    <name type="scientific">Pieris macdunnoughi</name>
    <dbReference type="NCBI Taxonomy" id="345717"/>
    <lineage>
        <taxon>Eukaryota</taxon>
        <taxon>Metazoa</taxon>
        <taxon>Ecdysozoa</taxon>
        <taxon>Arthropoda</taxon>
        <taxon>Hexapoda</taxon>
        <taxon>Insecta</taxon>
        <taxon>Pterygota</taxon>
        <taxon>Neoptera</taxon>
        <taxon>Endopterygota</taxon>
        <taxon>Lepidoptera</taxon>
        <taxon>Glossata</taxon>
        <taxon>Ditrysia</taxon>
        <taxon>Papilionoidea</taxon>
        <taxon>Pieridae</taxon>
        <taxon>Pierinae</taxon>
        <taxon>Pieris</taxon>
    </lineage>
</organism>
<keyword evidence="2" id="KW-1133">Transmembrane helix</keyword>
<protein>
    <recommendedName>
        <fullName evidence="6">TNFR-Cys domain-containing protein</fullName>
    </recommendedName>
</protein>
<evidence type="ECO:0000313" key="4">
    <source>
        <dbReference type="EMBL" id="CAF4954804.1"/>
    </source>
</evidence>
<keyword evidence="2" id="KW-0812">Transmembrane</keyword>
<dbReference type="AlphaFoldDB" id="A0A821Y882"/>
<keyword evidence="3" id="KW-0732">Signal</keyword>
<name>A0A821Y882_9NEOP</name>
<feature type="signal peptide" evidence="3">
    <location>
        <begin position="1"/>
        <end position="24"/>
    </location>
</feature>
<feature type="transmembrane region" description="Helical" evidence="2">
    <location>
        <begin position="103"/>
        <end position="129"/>
    </location>
</feature>